<organism evidence="1 2">
    <name type="scientific">Lupinus albus</name>
    <name type="common">White lupine</name>
    <name type="synonym">Lupinus termis</name>
    <dbReference type="NCBI Taxonomy" id="3870"/>
    <lineage>
        <taxon>Eukaryota</taxon>
        <taxon>Viridiplantae</taxon>
        <taxon>Streptophyta</taxon>
        <taxon>Embryophyta</taxon>
        <taxon>Tracheophyta</taxon>
        <taxon>Spermatophyta</taxon>
        <taxon>Magnoliopsida</taxon>
        <taxon>eudicotyledons</taxon>
        <taxon>Gunneridae</taxon>
        <taxon>Pentapetalae</taxon>
        <taxon>rosids</taxon>
        <taxon>fabids</taxon>
        <taxon>Fabales</taxon>
        <taxon>Fabaceae</taxon>
        <taxon>Papilionoideae</taxon>
        <taxon>50 kb inversion clade</taxon>
        <taxon>genistoids sensu lato</taxon>
        <taxon>core genistoids</taxon>
        <taxon>Genisteae</taxon>
        <taxon>Lupinus</taxon>
    </lineage>
</organism>
<proteinExistence type="predicted"/>
<keyword evidence="2" id="KW-1185">Reference proteome</keyword>
<accession>A0A6A4QMC9</accession>
<dbReference type="AlphaFoldDB" id="A0A6A4QMC9"/>
<gene>
    <name evidence="1" type="ORF">Lalb_Chr05g0230061</name>
</gene>
<sequence>MVKQVAKQSKRAPELSLKTSAILHICILKTALSLSFLCQFQSAYVALNTSSIPYPKFAISGFGSMYLHEMCSYPSFFSPKKFALGTSSPTIVHSNLLSFAYHSLSSNTHYNLTQNVKKPCPEHITFY</sequence>
<dbReference type="EMBL" id="WOCE01000005">
    <property type="protein sequence ID" value="KAE9614617.1"/>
    <property type="molecule type" value="Genomic_DNA"/>
</dbReference>
<reference evidence="2" key="1">
    <citation type="journal article" date="2020" name="Nat. Commun.">
        <title>Genome sequence of the cluster root forming white lupin.</title>
        <authorList>
            <person name="Hufnagel B."/>
            <person name="Marques A."/>
            <person name="Soriano A."/>
            <person name="Marques L."/>
            <person name="Divol F."/>
            <person name="Doumas P."/>
            <person name="Sallet E."/>
            <person name="Mancinotti D."/>
            <person name="Carrere S."/>
            <person name="Marande W."/>
            <person name="Arribat S."/>
            <person name="Keller J."/>
            <person name="Huneau C."/>
            <person name="Blein T."/>
            <person name="Aime D."/>
            <person name="Laguerre M."/>
            <person name="Taylor J."/>
            <person name="Schubert V."/>
            <person name="Nelson M."/>
            <person name="Geu-Flores F."/>
            <person name="Crespi M."/>
            <person name="Gallardo-Guerrero K."/>
            <person name="Delaux P.-M."/>
            <person name="Salse J."/>
            <person name="Berges H."/>
            <person name="Guyot R."/>
            <person name="Gouzy J."/>
            <person name="Peret B."/>
        </authorList>
    </citation>
    <scope>NUCLEOTIDE SEQUENCE [LARGE SCALE GENOMIC DNA]</scope>
    <source>
        <strain evidence="2">cv. Amiga</strain>
    </source>
</reference>
<name>A0A6A4QMC9_LUPAL</name>
<comment type="caution">
    <text evidence="1">The sequence shown here is derived from an EMBL/GenBank/DDBJ whole genome shotgun (WGS) entry which is preliminary data.</text>
</comment>
<evidence type="ECO:0000313" key="1">
    <source>
        <dbReference type="EMBL" id="KAE9614617.1"/>
    </source>
</evidence>
<protein>
    <submittedName>
        <fullName evidence="1">Uncharacterized protein</fullName>
    </submittedName>
</protein>
<evidence type="ECO:0000313" key="2">
    <source>
        <dbReference type="Proteomes" id="UP000447434"/>
    </source>
</evidence>
<dbReference type="Proteomes" id="UP000447434">
    <property type="component" value="Chromosome 5"/>
</dbReference>